<dbReference type="Pfam" id="PF13202">
    <property type="entry name" value="EF-hand_5"/>
    <property type="match status" value="1"/>
</dbReference>
<dbReference type="InterPro" id="IPR018247">
    <property type="entry name" value="EF_Hand_1_Ca_BS"/>
</dbReference>
<feature type="compositionally biased region" description="Basic and acidic residues" evidence="2">
    <location>
        <begin position="1"/>
        <end position="13"/>
    </location>
</feature>
<proteinExistence type="predicted"/>
<dbReference type="InterPro" id="IPR011992">
    <property type="entry name" value="EF-hand-dom_pair"/>
</dbReference>
<dbReference type="PROSITE" id="PS50222">
    <property type="entry name" value="EF_HAND_2"/>
    <property type="match status" value="1"/>
</dbReference>
<feature type="compositionally biased region" description="Basic and acidic residues" evidence="2">
    <location>
        <begin position="71"/>
        <end position="109"/>
    </location>
</feature>
<dbReference type="Gene3D" id="1.10.238.10">
    <property type="entry name" value="EF-hand"/>
    <property type="match status" value="1"/>
</dbReference>
<evidence type="ECO:0000259" key="3">
    <source>
        <dbReference type="PROSITE" id="PS50222"/>
    </source>
</evidence>
<name>A0A183BMY7_GLOPA</name>
<dbReference type="GO" id="GO:0005509">
    <property type="term" value="F:calcium ion binding"/>
    <property type="evidence" value="ECO:0007669"/>
    <property type="project" value="InterPro"/>
</dbReference>
<dbReference type="PROSITE" id="PS00018">
    <property type="entry name" value="EF_HAND_1"/>
    <property type="match status" value="1"/>
</dbReference>
<evidence type="ECO:0000313" key="4">
    <source>
        <dbReference type="Proteomes" id="UP000050741"/>
    </source>
</evidence>
<evidence type="ECO:0000256" key="2">
    <source>
        <dbReference type="SAM" id="MobiDB-lite"/>
    </source>
</evidence>
<dbReference type="InterPro" id="IPR002048">
    <property type="entry name" value="EF_hand_dom"/>
</dbReference>
<dbReference type="Proteomes" id="UP000050741">
    <property type="component" value="Unassembled WGS sequence"/>
</dbReference>
<keyword evidence="1" id="KW-0106">Calcium</keyword>
<reference evidence="5" key="2">
    <citation type="submission" date="2016-06" db="UniProtKB">
        <authorList>
            <consortium name="WormBaseParasite"/>
        </authorList>
    </citation>
    <scope>IDENTIFICATION</scope>
</reference>
<keyword evidence="4" id="KW-1185">Reference proteome</keyword>
<reference evidence="4" key="1">
    <citation type="submission" date="2014-05" db="EMBL/GenBank/DDBJ databases">
        <title>The genome and life-stage specific transcriptomes of Globodera pallida elucidate key aspects of plant parasitism by a cyst nematode.</title>
        <authorList>
            <person name="Cotton J.A."/>
            <person name="Lilley C.J."/>
            <person name="Jones L.M."/>
            <person name="Kikuchi T."/>
            <person name="Reid A.J."/>
            <person name="Thorpe P."/>
            <person name="Tsai I.J."/>
            <person name="Beasley H."/>
            <person name="Blok V."/>
            <person name="Cock P.J.A."/>
            <person name="Van den Akker S.E."/>
            <person name="Holroyd N."/>
            <person name="Hunt M."/>
            <person name="Mantelin S."/>
            <person name="Naghra H."/>
            <person name="Pain A."/>
            <person name="Palomares-Rius J.E."/>
            <person name="Zarowiecki M."/>
            <person name="Berriman M."/>
            <person name="Jones J.T."/>
            <person name="Urwin P.E."/>
        </authorList>
    </citation>
    <scope>NUCLEOTIDE SEQUENCE [LARGE SCALE GENOMIC DNA]</scope>
    <source>
        <strain evidence="4">Lindley</strain>
    </source>
</reference>
<evidence type="ECO:0000256" key="1">
    <source>
        <dbReference type="ARBA" id="ARBA00022837"/>
    </source>
</evidence>
<accession>A0A183BMY7</accession>
<dbReference type="WBParaSite" id="GPLIN_000197200">
    <property type="protein sequence ID" value="GPLIN_000197200"/>
    <property type="gene ID" value="GPLIN_000197200"/>
</dbReference>
<sequence length="109" mass="12329">MFKSPPADRHDESTPIDSDGKVSVTEFERALNAIRKLPNVENMLMELLTAEDLKGIFDFFENLKKVGMSKADGRSSKANQRVRDEAEKADMDGDGTISEKEFDHHLQQM</sequence>
<dbReference type="SUPFAM" id="SSF47473">
    <property type="entry name" value="EF-hand"/>
    <property type="match status" value="1"/>
</dbReference>
<feature type="domain" description="EF-hand" evidence="3">
    <location>
        <begin position="77"/>
        <end position="109"/>
    </location>
</feature>
<protein>
    <submittedName>
        <fullName evidence="5">EF-hand domain-containing protein</fullName>
    </submittedName>
</protein>
<organism evidence="4 5">
    <name type="scientific">Globodera pallida</name>
    <name type="common">Potato cyst nematode worm</name>
    <name type="synonym">Heterodera pallida</name>
    <dbReference type="NCBI Taxonomy" id="36090"/>
    <lineage>
        <taxon>Eukaryota</taxon>
        <taxon>Metazoa</taxon>
        <taxon>Ecdysozoa</taxon>
        <taxon>Nematoda</taxon>
        <taxon>Chromadorea</taxon>
        <taxon>Rhabditida</taxon>
        <taxon>Tylenchina</taxon>
        <taxon>Tylenchomorpha</taxon>
        <taxon>Tylenchoidea</taxon>
        <taxon>Heteroderidae</taxon>
        <taxon>Heteroderinae</taxon>
        <taxon>Globodera</taxon>
    </lineage>
</organism>
<feature type="region of interest" description="Disordered" evidence="2">
    <location>
        <begin position="1"/>
        <end position="21"/>
    </location>
</feature>
<feature type="region of interest" description="Disordered" evidence="2">
    <location>
        <begin position="69"/>
        <end position="109"/>
    </location>
</feature>
<dbReference type="AlphaFoldDB" id="A0A183BMY7"/>
<evidence type="ECO:0000313" key="5">
    <source>
        <dbReference type="WBParaSite" id="GPLIN_000197200"/>
    </source>
</evidence>